<feature type="domain" description="J" evidence="7">
    <location>
        <begin position="6"/>
        <end position="72"/>
    </location>
</feature>
<dbReference type="PRINTS" id="PR00625">
    <property type="entry name" value="JDOMAIN"/>
</dbReference>
<evidence type="ECO:0000259" key="7">
    <source>
        <dbReference type="PROSITE" id="PS50076"/>
    </source>
</evidence>
<dbReference type="VEuPathDB" id="AmoebaDB:EHI7A_182530"/>
<dbReference type="OMA" id="IEMKSEH"/>
<dbReference type="SMART" id="SM00271">
    <property type="entry name" value="DnaJ"/>
    <property type="match status" value="1"/>
</dbReference>
<dbReference type="PROSITE" id="PS50076">
    <property type="entry name" value="DNAJ_2"/>
    <property type="match status" value="1"/>
</dbReference>
<dbReference type="SUPFAM" id="SSF46565">
    <property type="entry name" value="Chaperone J-domain"/>
    <property type="match status" value="1"/>
</dbReference>
<dbReference type="InterPro" id="IPR001623">
    <property type="entry name" value="DnaJ_domain"/>
</dbReference>
<dbReference type="GO" id="GO:0005737">
    <property type="term" value="C:cytoplasm"/>
    <property type="evidence" value="ECO:0007669"/>
    <property type="project" value="UniProtKB-SubCell"/>
</dbReference>
<comment type="caution">
    <text evidence="8">The sequence shown here is derived from an EMBL/GenBank/DDBJ whole genome shotgun (WGS) entry which is preliminary data.</text>
</comment>
<keyword evidence="6" id="KW-0175">Coiled coil</keyword>
<evidence type="ECO:0000256" key="1">
    <source>
        <dbReference type="ARBA" id="ARBA00004123"/>
    </source>
</evidence>
<organism evidence="8 9">
    <name type="scientific">Entamoeba histolytica</name>
    <dbReference type="NCBI Taxonomy" id="5759"/>
    <lineage>
        <taxon>Eukaryota</taxon>
        <taxon>Amoebozoa</taxon>
        <taxon>Evosea</taxon>
        <taxon>Archamoebae</taxon>
        <taxon>Mastigamoebida</taxon>
        <taxon>Entamoebidae</taxon>
        <taxon>Entamoeba</taxon>
    </lineage>
</organism>
<dbReference type="Pfam" id="PF00226">
    <property type="entry name" value="DnaJ"/>
    <property type="match status" value="1"/>
</dbReference>
<dbReference type="InterPro" id="IPR052094">
    <property type="entry name" value="Pre-mRNA-splicing_ERAD"/>
</dbReference>
<evidence type="ECO:0000256" key="4">
    <source>
        <dbReference type="ARBA" id="ARBA00023186"/>
    </source>
</evidence>
<proteinExistence type="predicted"/>
<reference evidence="8 9" key="1">
    <citation type="submission" date="2016-05" db="EMBL/GenBank/DDBJ databases">
        <title>First whole genome sequencing of Entamoeba histolytica HM1:IMSS-clone-6.</title>
        <authorList>
            <person name="Mukherjee Avik.K."/>
            <person name="Izumyama S."/>
            <person name="Nakada-Tsukui K."/>
            <person name="Nozaki T."/>
        </authorList>
    </citation>
    <scope>NUCLEOTIDE SEQUENCE [LARGE SCALE GENOMIC DNA]</scope>
    <source>
        <strain evidence="8 9">HM1:IMSS clone 6</strain>
    </source>
</reference>
<dbReference type="Gene3D" id="1.10.287.110">
    <property type="entry name" value="DnaJ domain"/>
    <property type="match status" value="1"/>
</dbReference>
<evidence type="ECO:0000256" key="6">
    <source>
        <dbReference type="SAM" id="Coils"/>
    </source>
</evidence>
<feature type="coiled-coil region" evidence="6">
    <location>
        <begin position="82"/>
        <end position="109"/>
    </location>
</feature>
<dbReference type="GO" id="GO:0000390">
    <property type="term" value="P:spliceosomal complex disassembly"/>
    <property type="evidence" value="ECO:0007669"/>
    <property type="project" value="TreeGrafter"/>
</dbReference>
<keyword evidence="3" id="KW-0963">Cytoplasm</keyword>
<dbReference type="VEuPathDB" id="AmoebaDB:EHI_170090"/>
<evidence type="ECO:0000256" key="2">
    <source>
        <dbReference type="ARBA" id="ARBA00004496"/>
    </source>
</evidence>
<protein>
    <submittedName>
        <fullName evidence="8">DNAj domain containing protein</fullName>
    </submittedName>
</protein>
<evidence type="ECO:0000256" key="3">
    <source>
        <dbReference type="ARBA" id="ARBA00022490"/>
    </source>
</evidence>
<sequence length="272" mass="32200">MDDSLNYYEFLGISKDANDQEIRKAYKAKVLHTHPDKIKNPQPSDFDKFHKLQLIKDTLLDTETRKVYDKMITSQLATRKAIEEMEADRKKMIDELLQQEKQYQESEKIKDLFKEHNKRIEGDRVAKLIKKWYFHRQNKAPSSIKRSIRIFWSNKVPKGYFNKEFIRQKCMTLGDVVGVSLKDQMCFVLFKNDITITKIEMKNEHGNVFNDEMKESNIEILKNTYLHSSTPLNDFTQYEQQILQKAYIKLKETNPSITNPSVHTKQNTIIVD</sequence>
<dbReference type="AlphaFoldDB" id="A0A5K1TYU4"/>
<dbReference type="Proteomes" id="UP000078387">
    <property type="component" value="Unassembled WGS sequence"/>
</dbReference>
<dbReference type="VEuPathDB" id="AmoebaDB:EHI8A_211330"/>
<keyword evidence="5" id="KW-0539">Nucleus</keyword>
<dbReference type="VEuPathDB" id="AmoebaDB:KM1_043580"/>
<accession>A0A5K1TYU4</accession>
<dbReference type="PANTHER" id="PTHR44313">
    <property type="entry name" value="DNAJ HOMOLOG SUBFAMILY C MEMBER 17"/>
    <property type="match status" value="1"/>
</dbReference>
<dbReference type="VEuPathDB" id="AmoebaDB:EHI5A_218740"/>
<dbReference type="InterPro" id="IPR036869">
    <property type="entry name" value="J_dom_sf"/>
</dbReference>
<evidence type="ECO:0000313" key="8">
    <source>
        <dbReference type="EMBL" id="GAT95009.1"/>
    </source>
</evidence>
<keyword evidence="4" id="KW-0143">Chaperone</keyword>
<evidence type="ECO:0000313" key="9">
    <source>
        <dbReference type="Proteomes" id="UP000078387"/>
    </source>
</evidence>
<comment type="subcellular location">
    <subcellularLocation>
        <location evidence="2">Cytoplasm</location>
    </subcellularLocation>
    <subcellularLocation>
        <location evidence="1">Nucleus</location>
    </subcellularLocation>
</comment>
<dbReference type="CDD" id="cd06257">
    <property type="entry name" value="DnaJ"/>
    <property type="match status" value="1"/>
</dbReference>
<gene>
    <name evidence="8" type="ORF">CL6EHI_170090</name>
</gene>
<name>A0A5K1TYU4_ENTHI</name>
<dbReference type="EMBL" id="BDEQ01000001">
    <property type="protein sequence ID" value="GAT95009.1"/>
    <property type="molecule type" value="Genomic_DNA"/>
</dbReference>
<dbReference type="GO" id="GO:0005681">
    <property type="term" value="C:spliceosomal complex"/>
    <property type="evidence" value="ECO:0007669"/>
    <property type="project" value="TreeGrafter"/>
</dbReference>
<evidence type="ECO:0000256" key="5">
    <source>
        <dbReference type="ARBA" id="ARBA00023242"/>
    </source>
</evidence>
<dbReference type="PANTHER" id="PTHR44313:SF1">
    <property type="entry name" value="DNAJ HOMOLOG SUBFAMILY C MEMBER 17"/>
    <property type="match status" value="1"/>
</dbReference>